<evidence type="ECO:0000313" key="1">
    <source>
        <dbReference type="EMBL" id="KAJ2771345.1"/>
    </source>
</evidence>
<comment type="caution">
    <text evidence="1">The sequence shown here is derived from an EMBL/GenBank/DDBJ whole genome shotgun (WGS) entry which is preliminary data.</text>
</comment>
<name>A0ACC1K1W3_9FUNG</name>
<evidence type="ECO:0000313" key="2">
    <source>
        <dbReference type="Proteomes" id="UP001140234"/>
    </source>
</evidence>
<reference evidence="1" key="1">
    <citation type="submission" date="2022-07" db="EMBL/GenBank/DDBJ databases">
        <title>Phylogenomic reconstructions and comparative analyses of Kickxellomycotina fungi.</title>
        <authorList>
            <person name="Reynolds N.K."/>
            <person name="Stajich J.E."/>
            <person name="Barry K."/>
            <person name="Grigoriev I.V."/>
            <person name="Crous P."/>
            <person name="Smith M.E."/>
        </authorList>
    </citation>
    <scope>NUCLEOTIDE SEQUENCE</scope>
    <source>
        <strain evidence="1">CBS 109366</strain>
    </source>
</reference>
<accession>A0ACC1K1W3</accession>
<protein>
    <submittedName>
        <fullName evidence="1">Ribosome biogenesis protein Kri1</fullName>
    </submittedName>
</protein>
<keyword evidence="2" id="KW-1185">Reference proteome</keyword>
<organism evidence="1 2">
    <name type="scientific">Coemansia nantahalensis</name>
    <dbReference type="NCBI Taxonomy" id="2789366"/>
    <lineage>
        <taxon>Eukaryota</taxon>
        <taxon>Fungi</taxon>
        <taxon>Fungi incertae sedis</taxon>
        <taxon>Zoopagomycota</taxon>
        <taxon>Kickxellomycotina</taxon>
        <taxon>Kickxellomycetes</taxon>
        <taxon>Kickxellales</taxon>
        <taxon>Kickxellaceae</taxon>
        <taxon>Coemansia</taxon>
    </lineage>
</organism>
<dbReference type="EMBL" id="JANBUJ010000553">
    <property type="protein sequence ID" value="KAJ2771345.1"/>
    <property type="molecule type" value="Genomic_DNA"/>
</dbReference>
<sequence length="650" mass="71763">MASGSDSDSSGSSIDLSAVDKKKLLRADERRRRAGDEDGGVEGYLSSSDDGSGASDDESDSESDAEEDENGALVSPELDAQIMKALIAIQSKDKSVYDPKVNFFSDEAIQKSQGAWKTKRSAKGMTLAEYQHRVNVEHGGVVDEEKELKKAVPLMTHVQEQEALRDAFKAAAVSAPGGGSDDDDDDGGLLVKKEKSELEVAKEDAEYRKFLLDSMGSELTDRRAFESWASVAPDADGPAAGDDASADQAFLMNYILNRGWMNRDVGPSVDELEAKVAVDAEEDDEELTRAEDFEEMHNLRVGEDGSVHMKRYPREVEGSMRRKDDRRKLARERAKERKAELKTRKAEELKRIKNQKKKDILQKLKEIQIITGNNTVGFDAIDLDGDFDPEKFGAQMEKMLEASQDNYDPSVKPQWDDDIDISDLVGDADEGAGKKGKKSKKGKGVGNDDDDFIMDADYLEGGEPAAIDAEALGTTTAELQDKVSSYMDKYFQLDFEDIIGGDLPTRFKYVKVKPVDYGLTPAEILLADDKLLNEHMSVKKLGAYRPDWKIEEDKEKHSNRKRAIYIKKKATSVRKQWEEELKAQADPRGKKRSAKAAADKPSKSSKKPKGDKAVDAAGATEDPQDETAKKANRRQRKKARKAAEAAAAAA</sequence>
<gene>
    <name evidence="1" type="primary">kri1</name>
    <name evidence="1" type="ORF">IWQ57_002257</name>
</gene>
<proteinExistence type="predicted"/>
<dbReference type="Proteomes" id="UP001140234">
    <property type="component" value="Unassembled WGS sequence"/>
</dbReference>